<dbReference type="EC" id="1.14.11.-" evidence="5"/>
<dbReference type="InterPro" id="IPR003819">
    <property type="entry name" value="TauD/TfdA-like"/>
</dbReference>
<evidence type="ECO:0000256" key="2">
    <source>
        <dbReference type="ARBA" id="ARBA00023002"/>
    </source>
</evidence>
<feature type="domain" description="TauD/TfdA-like" evidence="4">
    <location>
        <begin position="29"/>
        <end position="309"/>
    </location>
</feature>
<evidence type="ECO:0000256" key="3">
    <source>
        <dbReference type="ARBA" id="ARBA00023194"/>
    </source>
</evidence>
<dbReference type="EMBL" id="JBDJNQ010000007">
    <property type="protein sequence ID" value="MEN5378516.1"/>
    <property type="molecule type" value="Genomic_DNA"/>
</dbReference>
<organism evidence="5 6">
    <name type="scientific">Sphingobacterium kitahiroshimense</name>
    <dbReference type="NCBI Taxonomy" id="470446"/>
    <lineage>
        <taxon>Bacteria</taxon>
        <taxon>Pseudomonadati</taxon>
        <taxon>Bacteroidota</taxon>
        <taxon>Sphingobacteriia</taxon>
        <taxon>Sphingobacteriales</taxon>
        <taxon>Sphingobacteriaceae</taxon>
        <taxon>Sphingobacterium</taxon>
    </lineage>
</organism>
<evidence type="ECO:0000256" key="1">
    <source>
        <dbReference type="ARBA" id="ARBA00001954"/>
    </source>
</evidence>
<comment type="caution">
    <text evidence="5">The sequence shown here is derived from an EMBL/GenBank/DDBJ whole genome shotgun (WGS) entry which is preliminary data.</text>
</comment>
<dbReference type="InterPro" id="IPR042098">
    <property type="entry name" value="TauD-like_sf"/>
</dbReference>
<dbReference type="InterPro" id="IPR050411">
    <property type="entry name" value="AlphaKG_dependent_hydroxylases"/>
</dbReference>
<dbReference type="RefSeq" id="WP_346581582.1">
    <property type="nucleotide sequence ID" value="NZ_JBDJNQ010000007.1"/>
</dbReference>
<gene>
    <name evidence="5" type="ORF">ABE541_14730</name>
</gene>
<dbReference type="PANTHER" id="PTHR10696:SF56">
    <property type="entry name" value="TAUD_TFDA-LIKE DOMAIN-CONTAINING PROTEIN"/>
    <property type="match status" value="1"/>
</dbReference>
<evidence type="ECO:0000259" key="4">
    <source>
        <dbReference type="Pfam" id="PF02668"/>
    </source>
</evidence>
<proteinExistence type="predicted"/>
<keyword evidence="2 5" id="KW-0560">Oxidoreductase</keyword>
<dbReference type="Gene3D" id="3.60.130.10">
    <property type="entry name" value="Clavaminate synthase-like"/>
    <property type="match status" value="1"/>
</dbReference>
<protein>
    <submittedName>
        <fullName evidence="5">TauD/TfdA family dioxygenase</fullName>
        <ecNumber evidence="5">1.14.11.-</ecNumber>
    </submittedName>
</protein>
<comment type="cofactor">
    <cofactor evidence="1">
        <name>Fe(2+)</name>
        <dbReference type="ChEBI" id="CHEBI:29033"/>
    </cofactor>
</comment>
<dbReference type="Pfam" id="PF02668">
    <property type="entry name" value="TauD"/>
    <property type="match status" value="1"/>
</dbReference>
<sequence>MKKMNVLPYVWKTNNDNPLEITKIFQNELNEVLKILNLYGAILFKGGNISDSEKLDACISNFPGARLNYFDGNSPRRKIINKVYTSTEHPAELLIPLHNELSYSKNWPLYLFFCCETAPLIGGSTTLGDSRKIIEDMPDDLLNDFRAKGVCYIRNLHNGLGVGKSWKETFETDEISNVEEYCRNNDIQIEVSGDGSIKLTQFAPGTIAHPVTGEEVWFNQADQFHPTTNPPEIFEALQDFYGESFHEMPQYACFGDGDPIPLEYLNIIRNVLKKNTVFFTWERGDLLLADNMRVCHGRDTFEGERKILVSMVR</sequence>
<dbReference type="SUPFAM" id="SSF51197">
    <property type="entry name" value="Clavaminate synthase-like"/>
    <property type="match status" value="1"/>
</dbReference>
<dbReference type="Proteomes" id="UP001409291">
    <property type="component" value="Unassembled WGS sequence"/>
</dbReference>
<accession>A0ABV0BUQ7</accession>
<evidence type="ECO:0000313" key="6">
    <source>
        <dbReference type="Proteomes" id="UP001409291"/>
    </source>
</evidence>
<keyword evidence="6" id="KW-1185">Reference proteome</keyword>
<name>A0ABV0BUQ7_9SPHI</name>
<dbReference type="PANTHER" id="PTHR10696">
    <property type="entry name" value="GAMMA-BUTYROBETAINE HYDROXYLASE-RELATED"/>
    <property type="match status" value="1"/>
</dbReference>
<keyword evidence="3" id="KW-0045">Antibiotic biosynthesis</keyword>
<dbReference type="GO" id="GO:0051213">
    <property type="term" value="F:dioxygenase activity"/>
    <property type="evidence" value="ECO:0007669"/>
    <property type="project" value="UniProtKB-KW"/>
</dbReference>
<keyword evidence="5" id="KW-0223">Dioxygenase</keyword>
<reference evidence="5 6" key="1">
    <citation type="submission" date="2024-04" db="EMBL/GenBank/DDBJ databases">
        <title>WGS of bacteria from Torrens River.</title>
        <authorList>
            <person name="Wyrsch E.R."/>
            <person name="Drigo B."/>
        </authorList>
    </citation>
    <scope>NUCLEOTIDE SEQUENCE [LARGE SCALE GENOMIC DNA]</scope>
    <source>
        <strain evidence="5 6">TWI391</strain>
    </source>
</reference>
<evidence type="ECO:0000313" key="5">
    <source>
        <dbReference type="EMBL" id="MEN5378516.1"/>
    </source>
</evidence>